<evidence type="ECO:0000313" key="8">
    <source>
        <dbReference type="Proteomes" id="UP000196239"/>
    </source>
</evidence>
<dbReference type="GO" id="GO:0005384">
    <property type="term" value="F:manganese ion transmembrane transporter activity"/>
    <property type="evidence" value="ECO:0007669"/>
    <property type="project" value="TreeGrafter"/>
</dbReference>
<sequence>MKMRIPRKHSMMPPDSKISRFTSFLRRFITYSGPALIVSIGYMDPGNYGTDLQGGAAFGYSLLWVVWLSCAIAMLMQYLSGKLGIATEKSLAEILREKLGRKLFVIPYWISSEVAAAATDLAEYLGTVIALNLLFGVPMIYAAIFGAADVIIILALTSRKFRLMEQLFLIFVSVISFGYAYEMIIAPPSIHGILSGSFSPHFVNSSALFVAVGIIGATVMPHVVFLHSFLTKEKAIGKTLDERKRMRKLHLAETVFLLTIAALVNAAILLMAAVAFYPNNSEISSIAEAYKTLVPLFGVSAGIIFLVTLLSSGIASSAAGTLAGQIIMEGFLGKKVNVWMRRIITRFVNVIPTTIAVVLGFDPLHILVYSQFVLSLLIPIAVIPVVILTMNKKLMGEFVNRKITTIIACIFVGIVLAFNIFSLVSQTV</sequence>
<keyword evidence="3 6" id="KW-0812">Transmembrane</keyword>
<keyword evidence="2" id="KW-0813">Transport</keyword>
<dbReference type="PANTHER" id="PTHR11706">
    <property type="entry name" value="SOLUTE CARRIER PROTEIN FAMILY 11 MEMBER"/>
    <property type="match status" value="1"/>
</dbReference>
<dbReference type="GO" id="GO:0005886">
    <property type="term" value="C:plasma membrane"/>
    <property type="evidence" value="ECO:0007669"/>
    <property type="project" value="TreeGrafter"/>
</dbReference>
<dbReference type="AlphaFoldDB" id="A0A128A3B9"/>
<proteinExistence type="predicted"/>
<gene>
    <name evidence="7" type="primary">mntH</name>
    <name evidence="7" type="ORF">NDEV_1085</name>
</gene>
<evidence type="ECO:0000256" key="1">
    <source>
        <dbReference type="ARBA" id="ARBA00004141"/>
    </source>
</evidence>
<dbReference type="PANTHER" id="PTHR11706:SF33">
    <property type="entry name" value="NATURAL RESISTANCE-ASSOCIATED MACROPHAGE PROTEIN 2"/>
    <property type="match status" value="1"/>
</dbReference>
<keyword evidence="8" id="KW-1185">Reference proteome</keyword>
<dbReference type="GO" id="GO:0015086">
    <property type="term" value="F:cadmium ion transmembrane transporter activity"/>
    <property type="evidence" value="ECO:0007669"/>
    <property type="project" value="TreeGrafter"/>
</dbReference>
<feature type="transmembrane region" description="Helical" evidence="6">
    <location>
        <begin position="367"/>
        <end position="391"/>
    </location>
</feature>
<evidence type="ECO:0000256" key="3">
    <source>
        <dbReference type="ARBA" id="ARBA00022692"/>
    </source>
</evidence>
<protein>
    <submittedName>
        <fullName evidence="7">NRAMP family Mn2+/Fe2+ transporter</fullName>
    </submittedName>
</protein>
<dbReference type="NCBIfam" id="NF037982">
    <property type="entry name" value="Nramp_1"/>
    <property type="match status" value="1"/>
</dbReference>
<feature type="transmembrane region" description="Helical" evidence="6">
    <location>
        <begin position="167"/>
        <end position="186"/>
    </location>
</feature>
<dbReference type="Pfam" id="PF01566">
    <property type="entry name" value="Nramp"/>
    <property type="match status" value="1"/>
</dbReference>
<dbReference type="NCBIfam" id="TIGR01197">
    <property type="entry name" value="nramp"/>
    <property type="match status" value="1"/>
</dbReference>
<dbReference type="NCBIfam" id="NF001923">
    <property type="entry name" value="PRK00701.1"/>
    <property type="match status" value="1"/>
</dbReference>
<organism evidence="7 8">
    <name type="scientific">Nitrosotalea devaniterrae</name>
    <dbReference type="NCBI Taxonomy" id="1078905"/>
    <lineage>
        <taxon>Archaea</taxon>
        <taxon>Nitrososphaerota</taxon>
        <taxon>Nitrososphaeria</taxon>
        <taxon>Nitrosotaleales</taxon>
        <taxon>Nitrosotaleaceae</taxon>
        <taxon>Nitrosotalea</taxon>
    </lineage>
</organism>
<feature type="transmembrane region" description="Helical" evidence="6">
    <location>
        <begin position="124"/>
        <end position="155"/>
    </location>
</feature>
<feature type="transmembrane region" description="Helical" evidence="6">
    <location>
        <begin position="403"/>
        <end position="424"/>
    </location>
</feature>
<feature type="transmembrane region" description="Helical" evidence="6">
    <location>
        <begin position="206"/>
        <end position="230"/>
    </location>
</feature>
<evidence type="ECO:0000313" key="7">
    <source>
        <dbReference type="EMBL" id="CUR51850.1"/>
    </source>
</evidence>
<feature type="transmembrane region" description="Helical" evidence="6">
    <location>
        <begin position="55"/>
        <end position="79"/>
    </location>
</feature>
<comment type="subcellular location">
    <subcellularLocation>
        <location evidence="1">Membrane</location>
        <topology evidence="1">Multi-pass membrane protein</topology>
    </subcellularLocation>
</comment>
<feature type="transmembrane region" description="Helical" evidence="6">
    <location>
        <begin position="251"/>
        <end position="277"/>
    </location>
</feature>
<reference evidence="8" key="1">
    <citation type="submission" date="2015-10" db="EMBL/GenBank/DDBJ databases">
        <authorList>
            <person name="Lehtovirta-Morley L.E."/>
            <person name="Vieille C."/>
        </authorList>
    </citation>
    <scope>NUCLEOTIDE SEQUENCE [LARGE SCALE GENOMIC DNA]</scope>
</reference>
<evidence type="ECO:0000256" key="2">
    <source>
        <dbReference type="ARBA" id="ARBA00022448"/>
    </source>
</evidence>
<evidence type="ECO:0000256" key="5">
    <source>
        <dbReference type="ARBA" id="ARBA00023136"/>
    </source>
</evidence>
<dbReference type="Proteomes" id="UP000196239">
    <property type="component" value="Chromosome 1"/>
</dbReference>
<dbReference type="GO" id="GO:0034755">
    <property type="term" value="P:iron ion transmembrane transport"/>
    <property type="evidence" value="ECO:0007669"/>
    <property type="project" value="TreeGrafter"/>
</dbReference>
<dbReference type="InterPro" id="IPR001046">
    <property type="entry name" value="NRAMP_fam"/>
</dbReference>
<name>A0A128A3B9_9ARCH</name>
<feature type="transmembrane region" description="Helical" evidence="6">
    <location>
        <begin position="297"/>
        <end position="322"/>
    </location>
</feature>
<feature type="transmembrane region" description="Helical" evidence="6">
    <location>
        <begin position="343"/>
        <end position="361"/>
    </location>
</feature>
<evidence type="ECO:0000256" key="4">
    <source>
        <dbReference type="ARBA" id="ARBA00022989"/>
    </source>
</evidence>
<keyword evidence="4 6" id="KW-1133">Transmembrane helix</keyword>
<evidence type="ECO:0000256" key="6">
    <source>
        <dbReference type="SAM" id="Phobius"/>
    </source>
</evidence>
<dbReference type="EMBL" id="LN890280">
    <property type="protein sequence ID" value="CUR51850.1"/>
    <property type="molecule type" value="Genomic_DNA"/>
</dbReference>
<keyword evidence="5 6" id="KW-0472">Membrane</keyword>
<accession>A0A128A3B9</accession>
<dbReference type="PRINTS" id="PR00447">
    <property type="entry name" value="NATRESASSCMP"/>
</dbReference>
<dbReference type="KEGG" id="ndv:NDEV_1085"/>